<sequence length="109" mass="12257">RAVMDSVVPYFANSSAALFITLDGRYDGVFQARWSVEGLRSITLKLLEFGYWTTSLIITTNQQEGPPWLRRSVMHFVTTLGQTFPSSFSSFTTMPHTDRNRHAGPSQAP</sequence>
<reference evidence="2" key="1">
    <citation type="submission" date="2019-05" db="EMBL/GenBank/DDBJ databases">
        <title>The de novo reference genome and transcriptome assemblies of the wild tomato species Solanum chilense.</title>
        <authorList>
            <person name="Stam R."/>
            <person name="Nosenko T."/>
            <person name="Hoerger A.C."/>
            <person name="Stephan W."/>
            <person name="Seidel M.A."/>
            <person name="Kuhn J.M.M."/>
            <person name="Haberer G."/>
            <person name="Tellier A."/>
        </authorList>
    </citation>
    <scope>NUCLEOTIDE SEQUENCE</scope>
    <source>
        <tissue evidence="2">Mature leaves</tissue>
    </source>
</reference>
<comment type="caution">
    <text evidence="2">The sequence shown here is derived from an EMBL/GenBank/DDBJ whole genome shotgun (WGS) entry which is preliminary data.</text>
</comment>
<dbReference type="AlphaFoldDB" id="A0A6N2ANL6"/>
<dbReference type="EMBL" id="RXGB01012452">
    <property type="protein sequence ID" value="TMW83318.1"/>
    <property type="molecule type" value="Genomic_DNA"/>
</dbReference>
<protein>
    <submittedName>
        <fullName evidence="2">Uncharacterized protein</fullName>
    </submittedName>
</protein>
<organism evidence="2">
    <name type="scientific">Solanum chilense</name>
    <name type="common">Tomato</name>
    <name type="synonym">Lycopersicon chilense</name>
    <dbReference type="NCBI Taxonomy" id="4083"/>
    <lineage>
        <taxon>Eukaryota</taxon>
        <taxon>Viridiplantae</taxon>
        <taxon>Streptophyta</taxon>
        <taxon>Embryophyta</taxon>
        <taxon>Tracheophyta</taxon>
        <taxon>Spermatophyta</taxon>
        <taxon>Magnoliopsida</taxon>
        <taxon>eudicotyledons</taxon>
        <taxon>Gunneridae</taxon>
        <taxon>Pentapetalae</taxon>
        <taxon>asterids</taxon>
        <taxon>lamiids</taxon>
        <taxon>Solanales</taxon>
        <taxon>Solanaceae</taxon>
        <taxon>Solanoideae</taxon>
        <taxon>Solaneae</taxon>
        <taxon>Solanum</taxon>
        <taxon>Solanum subgen. Lycopersicon</taxon>
    </lineage>
</organism>
<proteinExistence type="predicted"/>
<evidence type="ECO:0000313" key="2">
    <source>
        <dbReference type="EMBL" id="TMW83318.1"/>
    </source>
</evidence>
<name>A0A6N2ANL6_SOLCI</name>
<gene>
    <name evidence="2" type="ORF">EJD97_002146</name>
</gene>
<feature type="non-terminal residue" evidence="2">
    <location>
        <position position="1"/>
    </location>
</feature>
<accession>A0A6N2ANL6</accession>
<evidence type="ECO:0000256" key="1">
    <source>
        <dbReference type="SAM" id="MobiDB-lite"/>
    </source>
</evidence>
<feature type="region of interest" description="Disordered" evidence="1">
    <location>
        <begin position="86"/>
        <end position="109"/>
    </location>
</feature>